<keyword evidence="2" id="KW-0732">Signal</keyword>
<dbReference type="NCBIfam" id="TIGR02898">
    <property type="entry name" value="spore_YhcN_YlaJ"/>
    <property type="match status" value="1"/>
</dbReference>
<reference evidence="3" key="1">
    <citation type="journal article" date="2014" name="Int. J. Syst. Evol. Microbiol.">
        <title>Complete genome sequence of Corynebacterium casei LMG S-19264T (=DSM 44701T), isolated from a smear-ripened cheese.</title>
        <authorList>
            <consortium name="US DOE Joint Genome Institute (JGI-PGF)"/>
            <person name="Walter F."/>
            <person name="Albersmeier A."/>
            <person name="Kalinowski J."/>
            <person name="Ruckert C."/>
        </authorList>
    </citation>
    <scope>NUCLEOTIDE SEQUENCE</scope>
    <source>
        <strain evidence="3">CGMCC 1.12987</strain>
    </source>
</reference>
<dbReference type="InterPro" id="IPR019076">
    <property type="entry name" value="Spore_lipoprot_YhcN/YlaJ-like"/>
</dbReference>
<dbReference type="EMBL" id="BMGR01000004">
    <property type="protein sequence ID" value="GGF99101.1"/>
    <property type="molecule type" value="Genomic_DNA"/>
</dbReference>
<dbReference type="PROSITE" id="PS51257">
    <property type="entry name" value="PROKAR_LIPOPROTEIN"/>
    <property type="match status" value="1"/>
</dbReference>
<comment type="caution">
    <text evidence="3">The sequence shown here is derived from an EMBL/GenBank/DDBJ whole genome shotgun (WGS) entry which is preliminary data.</text>
</comment>
<name>A0A917CWL1_9BACL</name>
<dbReference type="Pfam" id="PF09580">
    <property type="entry name" value="Spore_YhcN_YlaJ"/>
    <property type="match status" value="1"/>
</dbReference>
<dbReference type="AlphaFoldDB" id="A0A917CWL1"/>
<feature type="region of interest" description="Disordered" evidence="1">
    <location>
        <begin position="29"/>
        <end position="66"/>
    </location>
</feature>
<feature type="signal peptide" evidence="2">
    <location>
        <begin position="1"/>
        <end position="21"/>
    </location>
</feature>
<protein>
    <recommendedName>
        <fullName evidence="5">Sporulation protein</fullName>
    </recommendedName>
</protein>
<evidence type="ECO:0000313" key="3">
    <source>
        <dbReference type="EMBL" id="GGF99101.1"/>
    </source>
</evidence>
<sequence length="181" mass="20236">MLNQKHKWLAVLMLIAISVFAAGCMNNNPNDNNDTNGTNGTNNVQQQGTRMQQIQNQPRRDNDNTGDRVEIADKAAEKIVRIKGVKQANVLITRRNAYVAAAVDADRMGANQGDITPELEKEIADKVRATDPSIQKVYVSTNPEFFDRVNQYVADVGQGKPISGFFQQFNEMIQRIFPNAR</sequence>
<accession>A0A917CWL1</accession>
<dbReference type="Proteomes" id="UP000644756">
    <property type="component" value="Unassembled WGS sequence"/>
</dbReference>
<gene>
    <name evidence="3" type="ORF">GCM10010916_15480</name>
</gene>
<feature type="compositionally biased region" description="Low complexity" evidence="1">
    <location>
        <begin position="29"/>
        <end position="43"/>
    </location>
</feature>
<organism evidence="3 4">
    <name type="scientific">Paenibacillus abyssi</name>
    <dbReference type="NCBI Taxonomy" id="1340531"/>
    <lineage>
        <taxon>Bacteria</taxon>
        <taxon>Bacillati</taxon>
        <taxon>Bacillota</taxon>
        <taxon>Bacilli</taxon>
        <taxon>Bacillales</taxon>
        <taxon>Paenibacillaceae</taxon>
        <taxon>Paenibacillus</taxon>
    </lineage>
</organism>
<dbReference type="InterPro" id="IPR014247">
    <property type="entry name" value="Spore_lipoprot_YhcN/YlaJ"/>
</dbReference>
<evidence type="ECO:0000256" key="2">
    <source>
        <dbReference type="SAM" id="SignalP"/>
    </source>
</evidence>
<evidence type="ECO:0008006" key="5">
    <source>
        <dbReference type="Google" id="ProtNLM"/>
    </source>
</evidence>
<dbReference type="GO" id="GO:0030435">
    <property type="term" value="P:sporulation resulting in formation of a cellular spore"/>
    <property type="evidence" value="ECO:0007669"/>
    <property type="project" value="InterPro"/>
</dbReference>
<dbReference type="RefSeq" id="WP_188530485.1">
    <property type="nucleotide sequence ID" value="NZ_BMGR01000004.1"/>
</dbReference>
<feature type="chain" id="PRO_5038779520" description="Sporulation protein" evidence="2">
    <location>
        <begin position="22"/>
        <end position="181"/>
    </location>
</feature>
<keyword evidence="4" id="KW-1185">Reference proteome</keyword>
<feature type="compositionally biased region" description="Polar residues" evidence="1">
    <location>
        <begin position="44"/>
        <end position="57"/>
    </location>
</feature>
<evidence type="ECO:0000256" key="1">
    <source>
        <dbReference type="SAM" id="MobiDB-lite"/>
    </source>
</evidence>
<evidence type="ECO:0000313" key="4">
    <source>
        <dbReference type="Proteomes" id="UP000644756"/>
    </source>
</evidence>
<proteinExistence type="predicted"/>
<reference evidence="3" key="2">
    <citation type="submission" date="2020-09" db="EMBL/GenBank/DDBJ databases">
        <authorList>
            <person name="Sun Q."/>
            <person name="Zhou Y."/>
        </authorList>
    </citation>
    <scope>NUCLEOTIDE SEQUENCE</scope>
    <source>
        <strain evidence="3">CGMCC 1.12987</strain>
    </source>
</reference>